<dbReference type="AlphaFoldDB" id="A0AAV2P745"/>
<evidence type="ECO:0000256" key="1">
    <source>
        <dbReference type="SAM" id="MobiDB-lite"/>
    </source>
</evidence>
<name>A0AAV2P745_9HYME</name>
<organism evidence="2 3">
    <name type="scientific">Lasius platythorax</name>
    <dbReference type="NCBI Taxonomy" id="488582"/>
    <lineage>
        <taxon>Eukaryota</taxon>
        <taxon>Metazoa</taxon>
        <taxon>Ecdysozoa</taxon>
        <taxon>Arthropoda</taxon>
        <taxon>Hexapoda</taxon>
        <taxon>Insecta</taxon>
        <taxon>Pterygota</taxon>
        <taxon>Neoptera</taxon>
        <taxon>Endopterygota</taxon>
        <taxon>Hymenoptera</taxon>
        <taxon>Apocrita</taxon>
        <taxon>Aculeata</taxon>
        <taxon>Formicoidea</taxon>
        <taxon>Formicidae</taxon>
        <taxon>Formicinae</taxon>
        <taxon>Lasius</taxon>
        <taxon>Lasius</taxon>
    </lineage>
</organism>
<accession>A0AAV2P745</accession>
<dbReference type="Proteomes" id="UP001497644">
    <property type="component" value="Chromosome 8"/>
</dbReference>
<evidence type="ECO:0000313" key="3">
    <source>
        <dbReference type="Proteomes" id="UP001497644"/>
    </source>
</evidence>
<evidence type="ECO:0000313" key="2">
    <source>
        <dbReference type="EMBL" id="CAL1688117.1"/>
    </source>
</evidence>
<dbReference type="EMBL" id="OZ034831">
    <property type="protein sequence ID" value="CAL1688117.1"/>
    <property type="molecule type" value="Genomic_DNA"/>
</dbReference>
<proteinExistence type="predicted"/>
<protein>
    <submittedName>
        <fullName evidence="2">Uncharacterized protein</fullName>
    </submittedName>
</protein>
<reference evidence="2" key="1">
    <citation type="submission" date="2024-04" db="EMBL/GenBank/DDBJ databases">
        <authorList>
            <consortium name="Molecular Ecology Group"/>
        </authorList>
    </citation>
    <scope>NUCLEOTIDE SEQUENCE</scope>
</reference>
<gene>
    <name evidence="2" type="ORF">LPLAT_LOCUS13245</name>
</gene>
<sequence>MSLLPARYRQIPEMTVLGRGEAGRKAWNGGKDGSSWGSIVAALMPLFLPITPPRSVAAHNDTLNGRPEDTGAA</sequence>
<feature type="region of interest" description="Disordered" evidence="1">
    <location>
        <begin position="53"/>
        <end position="73"/>
    </location>
</feature>
<keyword evidence="3" id="KW-1185">Reference proteome</keyword>